<keyword evidence="2" id="KW-1185">Reference proteome</keyword>
<dbReference type="EMBL" id="JATAAI010000011">
    <property type="protein sequence ID" value="KAK1742372.1"/>
    <property type="molecule type" value="Genomic_DNA"/>
</dbReference>
<comment type="caution">
    <text evidence="1">The sequence shown here is derived from an EMBL/GenBank/DDBJ whole genome shotgun (WGS) entry which is preliminary data.</text>
</comment>
<sequence length="117" mass="12737">MLWIAIFTALDTNANNLAIPIGSLFLLLSYYLPLVGKLGDDVKGDGIVPTELAFMESPARRVEIEKCSLSGSAVRHAHVLPTPWNLLDGNAASIKLPEDIVWYGSPGVLSQWLGYIE</sequence>
<proteinExistence type="predicted"/>
<evidence type="ECO:0000313" key="1">
    <source>
        <dbReference type="EMBL" id="KAK1742372.1"/>
    </source>
</evidence>
<reference evidence="1" key="1">
    <citation type="submission" date="2023-06" db="EMBL/GenBank/DDBJ databases">
        <title>Survivors Of The Sea: Transcriptome response of Skeletonema marinoi to long-term dormancy.</title>
        <authorList>
            <person name="Pinder M.I.M."/>
            <person name="Kourtchenko O."/>
            <person name="Robertson E.K."/>
            <person name="Larsson T."/>
            <person name="Maumus F."/>
            <person name="Osuna-Cruz C.M."/>
            <person name="Vancaester E."/>
            <person name="Stenow R."/>
            <person name="Vandepoele K."/>
            <person name="Ploug H."/>
            <person name="Bruchert V."/>
            <person name="Godhe A."/>
            <person name="Topel M."/>
        </authorList>
    </citation>
    <scope>NUCLEOTIDE SEQUENCE</scope>
    <source>
        <strain evidence="1">R05AC</strain>
    </source>
</reference>
<accession>A0AAD8YBG3</accession>
<dbReference type="Proteomes" id="UP001224775">
    <property type="component" value="Unassembled WGS sequence"/>
</dbReference>
<evidence type="ECO:0000313" key="2">
    <source>
        <dbReference type="Proteomes" id="UP001224775"/>
    </source>
</evidence>
<name>A0AAD8YBG3_9STRA</name>
<organism evidence="1 2">
    <name type="scientific">Skeletonema marinoi</name>
    <dbReference type="NCBI Taxonomy" id="267567"/>
    <lineage>
        <taxon>Eukaryota</taxon>
        <taxon>Sar</taxon>
        <taxon>Stramenopiles</taxon>
        <taxon>Ochrophyta</taxon>
        <taxon>Bacillariophyta</taxon>
        <taxon>Coscinodiscophyceae</taxon>
        <taxon>Thalassiosirophycidae</taxon>
        <taxon>Thalassiosirales</taxon>
        <taxon>Skeletonemataceae</taxon>
        <taxon>Skeletonema</taxon>
        <taxon>Skeletonema marinoi-dohrnii complex</taxon>
    </lineage>
</organism>
<dbReference type="AlphaFoldDB" id="A0AAD8YBG3"/>
<protein>
    <submittedName>
        <fullName evidence="1">Uncharacterized protein</fullName>
    </submittedName>
</protein>
<gene>
    <name evidence="1" type="ORF">QTG54_006937</name>
</gene>